<sequence>MDLVFNFFSNISKIAKTFELGSTRMKIEKLFLRLAIPFLLISIFVMPVTKVPDEATHAFMSWNILFDSPTSRDTEAMNELRAADFTYSEPEIHAVDSTEYSSLFTKIRDFSKDKLSIDFSLKSLMSTPQLIGLVVGKLLYPSYGMMVTIGRLFNTIVYIIGIYYLIKKIKYGKMTLFFVSLLPMMIQQAGSLSYDVVNYLAVVAFFVFYVNLLVDKVLTTRKFINLILLSLLLYLTKANNILLLALLFFVDFEFEGVLSKFNSILKWIQKRRLPILILGFGLVLLVSYLFLHNRGGVVHFVKVMINSLFINNRNDHLNGILTVGIFGYFGWFVTQLPLWLIFIDIFIFTLLLFNDGNLKISKTEGLASLFVLPVQVAIIVAGMYFAWTPTAIGPNAMISQGAQGRYFTPFLVYLFPACLMLKEQVSVSVKQKYLIRLLTGTVVINFIMYLFLIVDYYWV</sequence>
<keyword evidence="1" id="KW-0812">Transmembrane</keyword>
<gene>
    <name evidence="2" type="ordered locus">SSGZ1_1136</name>
</gene>
<keyword evidence="1" id="KW-0472">Membrane</keyword>
<feature type="transmembrane region" description="Helical" evidence="1">
    <location>
        <begin position="336"/>
        <end position="353"/>
    </location>
</feature>
<feature type="transmembrane region" description="Helical" evidence="1">
    <location>
        <begin position="30"/>
        <end position="49"/>
    </location>
</feature>
<keyword evidence="1" id="KW-1133">Transmembrane helix</keyword>
<name>D5AIC8_STRGZ</name>
<evidence type="ECO:0000313" key="2">
    <source>
        <dbReference type="EMBL" id="ADE31593.1"/>
    </source>
</evidence>
<protein>
    <submittedName>
        <fullName evidence="2">Membrane protein-like protein</fullName>
    </submittedName>
</protein>
<evidence type="ECO:0000256" key="1">
    <source>
        <dbReference type="SAM" id="Phobius"/>
    </source>
</evidence>
<feature type="transmembrane region" description="Helical" evidence="1">
    <location>
        <begin position="273"/>
        <end position="291"/>
    </location>
</feature>
<dbReference type="Pfam" id="PF09913">
    <property type="entry name" value="DUF2142"/>
    <property type="match status" value="1"/>
</dbReference>
<organism evidence="2 3">
    <name type="scientific">Streptococcus suis (strain GZ1)</name>
    <dbReference type="NCBI Taxonomy" id="423211"/>
    <lineage>
        <taxon>Bacteria</taxon>
        <taxon>Bacillati</taxon>
        <taxon>Bacillota</taxon>
        <taxon>Bacilli</taxon>
        <taxon>Lactobacillales</taxon>
        <taxon>Streptococcaceae</taxon>
        <taxon>Streptococcus</taxon>
    </lineage>
</organism>
<dbReference type="AlphaFoldDB" id="D5AIC8"/>
<proteinExistence type="predicted"/>
<feature type="transmembrane region" description="Helical" evidence="1">
    <location>
        <begin position="365"/>
        <end position="386"/>
    </location>
</feature>
<feature type="transmembrane region" description="Helical" evidence="1">
    <location>
        <begin position="196"/>
        <end position="214"/>
    </location>
</feature>
<dbReference type="HOGENOM" id="CLU_595683_0_0_9"/>
<reference evidence="2 3" key="1">
    <citation type="journal article" date="2009" name="J. Infect. Dis.">
        <title>Clinical, experimental, and genomic differences between intermediately pathogenic, highly pathogenic, and epidemic Streptococcus suis.</title>
        <authorList>
            <person name="Ye C."/>
            <person name="Zheng H."/>
            <person name="Zhang J."/>
            <person name="Jing H."/>
            <person name="Wang L."/>
            <person name="Xiong Y."/>
            <person name="Wang W."/>
            <person name="Zhou Z."/>
            <person name="Sun Q."/>
            <person name="Luo X."/>
            <person name="Du H."/>
            <person name="Gottschalk M."/>
            <person name="Xu J."/>
        </authorList>
    </citation>
    <scope>NUCLEOTIDE SEQUENCE [LARGE SCALE GENOMIC DNA]</scope>
    <source>
        <strain evidence="2 3">GZ1</strain>
    </source>
</reference>
<evidence type="ECO:0000313" key="3">
    <source>
        <dbReference type="Proteomes" id="UP000002359"/>
    </source>
</evidence>
<feature type="transmembrane region" description="Helical" evidence="1">
    <location>
        <begin position="226"/>
        <end position="250"/>
    </location>
</feature>
<dbReference type="KEGG" id="ssw:SSGZ1_1136"/>
<feature type="transmembrane region" description="Helical" evidence="1">
    <location>
        <begin position="143"/>
        <end position="166"/>
    </location>
</feature>
<feature type="transmembrane region" description="Helical" evidence="1">
    <location>
        <begin position="433"/>
        <end position="458"/>
    </location>
</feature>
<accession>D5AIC8</accession>
<dbReference type="EMBL" id="CP000837">
    <property type="protein sequence ID" value="ADE31593.1"/>
    <property type="molecule type" value="Genomic_DNA"/>
</dbReference>
<feature type="transmembrane region" description="Helical" evidence="1">
    <location>
        <begin position="406"/>
        <end position="421"/>
    </location>
</feature>
<dbReference type="Proteomes" id="UP000002359">
    <property type="component" value="Chromosome"/>
</dbReference>
<dbReference type="PATRIC" id="fig|423211.3.peg.1118"/>
<dbReference type="InterPro" id="IPR018674">
    <property type="entry name" value="DUF2142_membrane"/>
</dbReference>